<dbReference type="InterPro" id="IPR055170">
    <property type="entry name" value="GFO_IDH_MocA-like_dom"/>
</dbReference>
<name>A0A917C2G5_9BACL</name>
<dbReference type="PANTHER" id="PTHR43818">
    <property type="entry name" value="BCDNA.GH03377"/>
    <property type="match status" value="1"/>
</dbReference>
<feature type="domain" description="Gfo/Idh/MocA-like oxidoreductase N-terminal" evidence="2">
    <location>
        <begin position="4"/>
        <end position="118"/>
    </location>
</feature>
<evidence type="ECO:0000313" key="4">
    <source>
        <dbReference type="EMBL" id="GGF68587.1"/>
    </source>
</evidence>
<dbReference type="AlphaFoldDB" id="A0A917C2G5"/>
<evidence type="ECO:0000313" key="5">
    <source>
        <dbReference type="Proteomes" id="UP000637643"/>
    </source>
</evidence>
<dbReference type="Proteomes" id="UP000637643">
    <property type="component" value="Unassembled WGS sequence"/>
</dbReference>
<evidence type="ECO:0000259" key="3">
    <source>
        <dbReference type="Pfam" id="PF22725"/>
    </source>
</evidence>
<dbReference type="InterPro" id="IPR036291">
    <property type="entry name" value="NAD(P)-bd_dom_sf"/>
</dbReference>
<dbReference type="Gene3D" id="3.40.50.720">
    <property type="entry name" value="NAD(P)-binding Rossmann-like Domain"/>
    <property type="match status" value="1"/>
</dbReference>
<reference evidence="4" key="2">
    <citation type="submission" date="2020-09" db="EMBL/GenBank/DDBJ databases">
        <authorList>
            <person name="Sun Q."/>
            <person name="Zhou Y."/>
        </authorList>
    </citation>
    <scope>NUCLEOTIDE SEQUENCE</scope>
    <source>
        <strain evidence="4">CGMCC 1.16134</strain>
    </source>
</reference>
<accession>A0A917C2G5</accession>
<dbReference type="GO" id="GO:0016491">
    <property type="term" value="F:oxidoreductase activity"/>
    <property type="evidence" value="ECO:0007669"/>
    <property type="project" value="UniProtKB-KW"/>
</dbReference>
<dbReference type="InterPro" id="IPR050463">
    <property type="entry name" value="Gfo/Idh/MocA_oxidrdct_glycsds"/>
</dbReference>
<dbReference type="PANTHER" id="PTHR43818:SF11">
    <property type="entry name" value="BCDNA.GH03377"/>
    <property type="match status" value="1"/>
</dbReference>
<dbReference type="SUPFAM" id="SSF51735">
    <property type="entry name" value="NAD(P)-binding Rossmann-fold domains"/>
    <property type="match status" value="1"/>
</dbReference>
<dbReference type="Gene3D" id="3.30.360.10">
    <property type="entry name" value="Dihydrodipicolinate Reductase, domain 2"/>
    <property type="match status" value="1"/>
</dbReference>
<dbReference type="RefSeq" id="WP_189022924.1">
    <property type="nucleotide sequence ID" value="NZ_BMKR01000004.1"/>
</dbReference>
<reference evidence="4" key="1">
    <citation type="journal article" date="2014" name="Int. J. Syst. Evol. Microbiol.">
        <title>Complete genome sequence of Corynebacterium casei LMG S-19264T (=DSM 44701T), isolated from a smear-ripened cheese.</title>
        <authorList>
            <consortium name="US DOE Joint Genome Institute (JGI-PGF)"/>
            <person name="Walter F."/>
            <person name="Albersmeier A."/>
            <person name="Kalinowski J."/>
            <person name="Ruckert C."/>
        </authorList>
    </citation>
    <scope>NUCLEOTIDE SEQUENCE</scope>
    <source>
        <strain evidence="4">CGMCC 1.16134</strain>
    </source>
</reference>
<dbReference type="GO" id="GO:0000166">
    <property type="term" value="F:nucleotide binding"/>
    <property type="evidence" value="ECO:0007669"/>
    <property type="project" value="InterPro"/>
</dbReference>
<gene>
    <name evidence="4" type="ORF">GCM10010912_12060</name>
</gene>
<evidence type="ECO:0000256" key="1">
    <source>
        <dbReference type="ARBA" id="ARBA00023002"/>
    </source>
</evidence>
<keyword evidence="1" id="KW-0560">Oxidoreductase</keyword>
<dbReference type="EMBL" id="BMKR01000004">
    <property type="protein sequence ID" value="GGF68587.1"/>
    <property type="molecule type" value="Genomic_DNA"/>
</dbReference>
<feature type="domain" description="GFO/IDH/MocA-like oxidoreductase" evidence="3">
    <location>
        <begin position="130"/>
        <end position="265"/>
    </location>
</feature>
<organism evidence="4 5">
    <name type="scientific">Paenibacillus albidus</name>
    <dbReference type="NCBI Taxonomy" id="2041023"/>
    <lineage>
        <taxon>Bacteria</taxon>
        <taxon>Bacillati</taxon>
        <taxon>Bacillota</taxon>
        <taxon>Bacilli</taxon>
        <taxon>Bacillales</taxon>
        <taxon>Paenibacillaceae</taxon>
        <taxon>Paenibacillus</taxon>
    </lineage>
</organism>
<protein>
    <submittedName>
        <fullName evidence="4">Oxidoreductase</fullName>
    </submittedName>
</protein>
<dbReference type="Pfam" id="PF22725">
    <property type="entry name" value="GFO_IDH_MocA_C3"/>
    <property type="match status" value="1"/>
</dbReference>
<proteinExistence type="predicted"/>
<evidence type="ECO:0000259" key="2">
    <source>
        <dbReference type="Pfam" id="PF01408"/>
    </source>
</evidence>
<keyword evidence="5" id="KW-1185">Reference proteome</keyword>
<dbReference type="SUPFAM" id="SSF55347">
    <property type="entry name" value="Glyceraldehyde-3-phosphate dehydrogenase-like, C-terminal domain"/>
    <property type="match status" value="1"/>
</dbReference>
<comment type="caution">
    <text evidence="4">The sequence shown here is derived from an EMBL/GenBank/DDBJ whole genome shotgun (WGS) entry which is preliminary data.</text>
</comment>
<dbReference type="Pfam" id="PF01408">
    <property type="entry name" value="GFO_IDH_MocA"/>
    <property type="match status" value="1"/>
</dbReference>
<dbReference type="InterPro" id="IPR000683">
    <property type="entry name" value="Gfo/Idh/MocA-like_OxRdtase_N"/>
</dbReference>
<sequence>MDKVKVGIIGCGKISSIYMENCQKFEMLELLACADMDLLRAQEQADLYKIPRVYTTRQLLDDPEIEIVINLTIPAAHADVSLQALEAGKHVYVEKPLAVTREEGRQVLDLAKEKGLLVGSAPETFFGAGIQTALKLIEDGVIGRPVAATAFMMSRGHEHWHPDPEFYYAAGGGPLFDMGPYYLTALVQLLGPIRTVAGMTSKALEERTITSEKKAGHKIPVDIPTHVAGTLRFQDGAVATLITSFDIFGGSSLPPIEIYGTEGTLQVPDPNTFGGPVRYRKLGENEWTEQPLLPGYDQNTRGIGPADMAYAIRSGREHRASGELAYHVLEAMWAFHDSSDSRQFYDMQSSCSRPSALPSGLAPYTLD</sequence>